<dbReference type="EMBL" id="AGSI01000004">
    <property type="protein sequence ID" value="EIE25214.1"/>
    <property type="molecule type" value="Genomic_DNA"/>
</dbReference>
<organism evidence="4 5">
    <name type="scientific">Coccomyxa subellipsoidea (strain C-169)</name>
    <name type="common">Green microalga</name>
    <dbReference type="NCBI Taxonomy" id="574566"/>
    <lineage>
        <taxon>Eukaryota</taxon>
        <taxon>Viridiplantae</taxon>
        <taxon>Chlorophyta</taxon>
        <taxon>core chlorophytes</taxon>
        <taxon>Trebouxiophyceae</taxon>
        <taxon>Trebouxiophyceae incertae sedis</taxon>
        <taxon>Coccomyxaceae</taxon>
        <taxon>Coccomyxa</taxon>
        <taxon>Coccomyxa subellipsoidea</taxon>
    </lineage>
</organism>
<feature type="compositionally biased region" description="Basic residues" evidence="2">
    <location>
        <begin position="1358"/>
        <end position="1371"/>
    </location>
</feature>
<dbReference type="eggNOG" id="KOG0008">
    <property type="taxonomic scope" value="Eukaryota"/>
</dbReference>
<feature type="region of interest" description="Disordered" evidence="2">
    <location>
        <begin position="748"/>
        <end position="779"/>
    </location>
</feature>
<gene>
    <name evidence="4" type="ORF">COCSUDRAFT_61452</name>
</gene>
<feature type="compositionally biased region" description="Pro residues" evidence="2">
    <location>
        <begin position="235"/>
        <end position="250"/>
    </location>
</feature>
<evidence type="ECO:0000313" key="5">
    <source>
        <dbReference type="Proteomes" id="UP000007264"/>
    </source>
</evidence>
<dbReference type="SUPFAM" id="SSF47370">
    <property type="entry name" value="Bromodomain"/>
    <property type="match status" value="1"/>
</dbReference>
<accession>I0Z3J5</accession>
<dbReference type="GeneID" id="17043216"/>
<dbReference type="PANTHER" id="PTHR22881:SF27">
    <property type="entry name" value="BROMODOMAIN CONTAINING 7_9"/>
    <property type="match status" value="1"/>
</dbReference>
<dbReference type="InterPro" id="IPR001487">
    <property type="entry name" value="Bromodomain"/>
</dbReference>
<feature type="compositionally biased region" description="Polar residues" evidence="2">
    <location>
        <begin position="189"/>
        <end position="198"/>
    </location>
</feature>
<feature type="region of interest" description="Disordered" evidence="2">
    <location>
        <begin position="18"/>
        <end position="436"/>
    </location>
</feature>
<feature type="compositionally biased region" description="Low complexity" evidence="2">
    <location>
        <begin position="1251"/>
        <end position="1263"/>
    </location>
</feature>
<reference evidence="4 5" key="1">
    <citation type="journal article" date="2012" name="Genome Biol.">
        <title>The genome of the polar eukaryotic microalga coccomyxa subellipsoidea reveals traits of cold adaptation.</title>
        <authorList>
            <person name="Blanc G."/>
            <person name="Agarkova I."/>
            <person name="Grimwood J."/>
            <person name="Kuo A."/>
            <person name="Brueggeman A."/>
            <person name="Dunigan D."/>
            <person name="Gurnon J."/>
            <person name="Ladunga I."/>
            <person name="Lindquist E."/>
            <person name="Lucas S."/>
            <person name="Pangilinan J."/>
            <person name="Proschold T."/>
            <person name="Salamov A."/>
            <person name="Schmutz J."/>
            <person name="Weeks D."/>
            <person name="Yamada T."/>
            <person name="Claverie J.M."/>
            <person name="Grigoriev I."/>
            <person name="Van Etten J."/>
            <person name="Lomsadze A."/>
            <person name="Borodovsky M."/>
        </authorList>
    </citation>
    <scope>NUCLEOTIDE SEQUENCE [LARGE SCALE GENOMIC DNA]</scope>
    <source>
        <strain evidence="4 5">C-169</strain>
    </source>
</reference>
<feature type="compositionally biased region" description="Low complexity" evidence="2">
    <location>
        <begin position="46"/>
        <end position="70"/>
    </location>
</feature>
<name>I0Z3J5_COCSC</name>
<feature type="compositionally biased region" description="Low complexity" evidence="2">
    <location>
        <begin position="1302"/>
        <end position="1313"/>
    </location>
</feature>
<dbReference type="RefSeq" id="XP_005649758.1">
    <property type="nucleotide sequence ID" value="XM_005649701.1"/>
</dbReference>
<feature type="compositionally biased region" description="Basic and acidic residues" evidence="2">
    <location>
        <begin position="1138"/>
        <end position="1150"/>
    </location>
</feature>
<comment type="caution">
    <text evidence="4">The sequence shown here is derived from an EMBL/GenBank/DDBJ whole genome shotgun (WGS) entry which is preliminary data.</text>
</comment>
<evidence type="ECO:0000256" key="2">
    <source>
        <dbReference type="SAM" id="MobiDB-lite"/>
    </source>
</evidence>
<feature type="compositionally biased region" description="Basic and acidic residues" evidence="2">
    <location>
        <begin position="1340"/>
        <end position="1352"/>
    </location>
</feature>
<feature type="compositionally biased region" description="Basic and acidic residues" evidence="2">
    <location>
        <begin position="370"/>
        <end position="383"/>
    </location>
</feature>
<feature type="compositionally biased region" description="Basic residues" evidence="2">
    <location>
        <begin position="391"/>
        <end position="407"/>
    </location>
</feature>
<evidence type="ECO:0000256" key="1">
    <source>
        <dbReference type="ARBA" id="ARBA00023117"/>
    </source>
</evidence>
<feature type="compositionally biased region" description="Basic and acidic residues" evidence="2">
    <location>
        <begin position="1372"/>
        <end position="1388"/>
    </location>
</feature>
<keyword evidence="5" id="KW-1185">Reference proteome</keyword>
<feature type="region of interest" description="Disordered" evidence="2">
    <location>
        <begin position="473"/>
        <end position="524"/>
    </location>
</feature>
<feature type="compositionally biased region" description="Low complexity" evidence="2">
    <location>
        <begin position="1126"/>
        <end position="1136"/>
    </location>
</feature>
<evidence type="ECO:0000259" key="3">
    <source>
        <dbReference type="SMART" id="SM00297"/>
    </source>
</evidence>
<protein>
    <recommendedName>
        <fullName evidence="3">Bromo domain-containing protein</fullName>
    </recommendedName>
</protein>
<feature type="compositionally biased region" description="Low complexity" evidence="2">
    <location>
        <begin position="328"/>
        <end position="357"/>
    </location>
</feature>
<feature type="region of interest" description="Disordered" evidence="2">
    <location>
        <begin position="1038"/>
        <end position="1275"/>
    </location>
</feature>
<feature type="compositionally biased region" description="Acidic residues" evidence="2">
    <location>
        <begin position="1316"/>
        <end position="1325"/>
    </location>
</feature>
<feature type="compositionally biased region" description="Basic and acidic residues" evidence="2">
    <location>
        <begin position="119"/>
        <end position="133"/>
    </location>
</feature>
<dbReference type="CDD" id="cd04369">
    <property type="entry name" value="Bromodomain"/>
    <property type="match status" value="1"/>
</dbReference>
<dbReference type="SMART" id="SM00297">
    <property type="entry name" value="BROMO"/>
    <property type="match status" value="1"/>
</dbReference>
<feature type="compositionally biased region" description="Polar residues" evidence="2">
    <location>
        <begin position="286"/>
        <end position="311"/>
    </location>
</feature>
<dbReference type="Proteomes" id="UP000007264">
    <property type="component" value="Unassembled WGS sequence"/>
</dbReference>
<feature type="compositionally biased region" description="Low complexity" evidence="2">
    <location>
        <begin position="18"/>
        <end position="31"/>
    </location>
</feature>
<feature type="compositionally biased region" description="Basic and acidic residues" evidence="2">
    <location>
        <begin position="1204"/>
        <end position="1224"/>
    </location>
</feature>
<feature type="region of interest" description="Disordered" evidence="2">
    <location>
        <begin position="1302"/>
        <end position="1413"/>
    </location>
</feature>
<feature type="compositionally biased region" description="Basic and acidic residues" evidence="2">
    <location>
        <begin position="1082"/>
        <end position="1111"/>
    </location>
</feature>
<feature type="compositionally biased region" description="Basic residues" evidence="2">
    <location>
        <begin position="1226"/>
        <end position="1237"/>
    </location>
</feature>
<feature type="compositionally biased region" description="Pro residues" evidence="2">
    <location>
        <begin position="71"/>
        <end position="97"/>
    </location>
</feature>
<dbReference type="OrthoDB" id="21449at2759"/>
<feature type="domain" description="Bromo" evidence="3">
    <location>
        <begin position="1426"/>
        <end position="1540"/>
    </location>
</feature>
<feature type="compositionally biased region" description="Basic and acidic residues" evidence="2">
    <location>
        <begin position="769"/>
        <end position="779"/>
    </location>
</feature>
<dbReference type="Gene3D" id="1.20.920.10">
    <property type="entry name" value="Bromodomain-like"/>
    <property type="match status" value="1"/>
</dbReference>
<sequence length="1552" mass="168750">MCACTYSVVTPPTPAGAVWQQQQQPAAAHPWQQPPLDMPGQVLPWQQDAQMQQQAQMQMQQVAQMQQGEAPPLPPPSDAPLAAPPLPAEAPPAPPDGPVAEPGTSGVNPPAEDVGMEVAEEKHAVANGDHKDPAGPQAIQDQKPSQPPLQPVPEQAAASGQGEAPPGPSRNAAAPPVLTAVISAGPSPAGNSRHSSPMGQARPAFLKSNPPIMMTLKRRDGLSSLSNLSSTRSPAPVPQPQKAATPPPEPSTTDNAAPAPRQNGGAPPEDERKPERRRRMWDDSTEPPSQDKPSQGASRQGTPQVPSGSQPQPTPSKRRSRDKKKRSVSTSSSSSEDSSSRSPSSSRTSSAEATSTSGRDGSESPRVGRRSTDYRRSRARDTRSPVSLSPARRRDRMRSRQRSRSPYRHASPDPSLTFFSPHSSHLRRARQGLHRKGLEMAPPIANAVEVARAKPLSVCQDLARPAVHTALSPFTEEARATQPSRRRSRTPPQRYREASPAPAELQEVEDDEVPPPPPDEPMPGELDLQLEMEAITAMDQLIQARITEIAAQYGCDFDKLDAYGCRDLCEDLYTHVYPEHPDFSAWDVSDATELAALQQEEASLTMGMEFARQGLPDISDISLGPPPLELENRHLSEVLEKQVLLSPDEHAVGDPRNRPEAGELEPELPPVLLPVPLFALGPLEAAVAPGGGWEEESVLSWSESPRLTGLTEEVEFRPAVAPEEAQAELMQAPAAPRHETMVRDDDRDWTKEQMARAQEQAAPSLPRGPPKDPEKGEDWSWMEVHRERGFGFTSRPYSFMDLRGWAQERQYGLDFGVPIYRKNDGLWLPLTEVPVDVEDLEWAGDGHTPAHAAGAEEAGPGLGATTARQVTVPEMEAAGMSDEDASQWLEHASTAPRLPPAENGNAAGKTLQVQADVMENGDASPSGDDSLDVFAWFDEESSLKRQAASLARARAKEEAARKKMKVPSLDVAVASTAGGRRLWGAPPPPQHSAMLRGKLASAVLSGAAGKTIVAEMIGRAAIKVLETRGPEIEARRAALRAKGAERAPKPRTPEQRGRGSGKAAKSHHGKEEAPASARKKKRDADQSKAPAIRELDERPAHQHSSREERAQGSKRAATPPSKAADRTAAAVQRAATPVKERTPGRAEEAKPVFAEPIKQEAEPARDSAVKSERPEADGGAPARDVQQSAKLKAEPQSGGSAEVEDARPKDSAAAPEKEHRENLRKAQLKQQHRRMKHILADDGSEDTDAPSDVAASGDAGVGARPLQKRHRLQKHASLDALQASAAISEGGISVAVADAAPQQAKKLAQAAHGQAEEPEEEEEEEQSGRAVKGAGSRRGRAQEPPRPKDKGKAGAKAGRGRARTRCGKRRASSREDSDWEEQHVEPTEKRRRKESDVEEAQDGGTDDDERVKEEQLQSLRQMKAWEQHRDKQCYDALDAILRALVKKDRQFECPFLDPVDTRALTTYLDIIKQPICIQDIMGKVKRKEYPPRKEGLDAFLADVKLMCDNCRLFNEDNPPYIEFADEIEEHIRKVADVEWRKTTDLIGARRRI</sequence>
<dbReference type="PANTHER" id="PTHR22881">
    <property type="entry name" value="BROMODOMAIN CONTAINING PROTEIN"/>
    <property type="match status" value="1"/>
</dbReference>
<dbReference type="KEGG" id="csl:COCSUDRAFT_61452"/>
<dbReference type="Pfam" id="PF00439">
    <property type="entry name" value="Bromodomain"/>
    <property type="match status" value="1"/>
</dbReference>
<keyword evidence="1" id="KW-0103">Bromodomain</keyword>
<dbReference type="InterPro" id="IPR036427">
    <property type="entry name" value="Bromodomain-like_sf"/>
</dbReference>
<dbReference type="PRINTS" id="PR00503">
    <property type="entry name" value="BROMODOMAIN"/>
</dbReference>
<proteinExistence type="predicted"/>
<evidence type="ECO:0000313" key="4">
    <source>
        <dbReference type="EMBL" id="EIE25214.1"/>
    </source>
</evidence>
<feature type="compositionally biased region" description="Basic and acidic residues" evidence="2">
    <location>
        <begin position="1157"/>
        <end position="1176"/>
    </location>
</feature>
<feature type="compositionally biased region" description="Acidic residues" evidence="2">
    <location>
        <begin position="1396"/>
        <end position="1408"/>
    </location>
</feature>
<feature type="compositionally biased region" description="Basic residues" evidence="2">
    <location>
        <begin position="316"/>
        <end position="327"/>
    </location>
</feature>
<feature type="compositionally biased region" description="Basic and acidic residues" evidence="2">
    <location>
        <begin position="1038"/>
        <end position="1057"/>
    </location>
</feature>
<dbReference type="InterPro" id="IPR051831">
    <property type="entry name" value="Bromodomain_contain_prot"/>
</dbReference>
<dbReference type="STRING" id="574566.I0Z3J5"/>
<feature type="compositionally biased region" description="Basic residues" evidence="2">
    <location>
        <begin position="424"/>
        <end position="435"/>
    </location>
</feature>